<keyword evidence="2" id="KW-0813">Transport</keyword>
<organism evidence="7 8">
    <name type="scientific">Neisseria zalophi</name>
    <dbReference type="NCBI Taxonomy" id="640030"/>
    <lineage>
        <taxon>Bacteria</taxon>
        <taxon>Pseudomonadati</taxon>
        <taxon>Pseudomonadota</taxon>
        <taxon>Betaproteobacteria</taxon>
        <taxon>Neisseriales</taxon>
        <taxon>Neisseriaceae</taxon>
        <taxon>Neisseria</taxon>
    </lineage>
</organism>
<feature type="transmembrane region" description="Helical" evidence="6">
    <location>
        <begin position="107"/>
        <end position="127"/>
    </location>
</feature>
<accession>A0A5J6PT14</accession>
<keyword evidence="5 6" id="KW-0472">Membrane</keyword>
<evidence type="ECO:0000313" key="7">
    <source>
        <dbReference type="EMBL" id="QEY25868.1"/>
    </source>
</evidence>
<feature type="transmembrane region" description="Helical" evidence="6">
    <location>
        <begin position="610"/>
        <end position="634"/>
    </location>
</feature>
<feature type="transmembrane region" description="Helical" evidence="6">
    <location>
        <begin position="230"/>
        <end position="250"/>
    </location>
</feature>
<feature type="transmembrane region" description="Helical" evidence="6">
    <location>
        <begin position="355"/>
        <end position="377"/>
    </location>
</feature>
<dbReference type="NCBIfam" id="TIGR00728">
    <property type="entry name" value="OPT_sfam"/>
    <property type="match status" value="1"/>
</dbReference>
<evidence type="ECO:0000256" key="1">
    <source>
        <dbReference type="ARBA" id="ARBA00004141"/>
    </source>
</evidence>
<dbReference type="GO" id="GO:0035673">
    <property type="term" value="F:oligopeptide transmembrane transporter activity"/>
    <property type="evidence" value="ECO:0007669"/>
    <property type="project" value="InterPro"/>
</dbReference>
<evidence type="ECO:0000256" key="4">
    <source>
        <dbReference type="ARBA" id="ARBA00022989"/>
    </source>
</evidence>
<evidence type="ECO:0000256" key="5">
    <source>
        <dbReference type="ARBA" id="ARBA00023136"/>
    </source>
</evidence>
<protein>
    <submittedName>
        <fullName evidence="7">Oligopeptide transporter, OPT family</fullName>
    </submittedName>
</protein>
<feature type="transmembrane region" description="Helical" evidence="6">
    <location>
        <begin position="654"/>
        <end position="674"/>
    </location>
</feature>
<dbReference type="InterPro" id="IPR004813">
    <property type="entry name" value="OPT"/>
</dbReference>
<feature type="transmembrane region" description="Helical" evidence="6">
    <location>
        <begin position="270"/>
        <end position="290"/>
    </location>
</feature>
<keyword evidence="3 6" id="KW-0812">Transmembrane</keyword>
<dbReference type="GO" id="GO:0016020">
    <property type="term" value="C:membrane"/>
    <property type="evidence" value="ECO:0007669"/>
    <property type="project" value="UniProtKB-SubCell"/>
</dbReference>
<keyword evidence="4 6" id="KW-1133">Transmembrane helix</keyword>
<evidence type="ECO:0000256" key="6">
    <source>
        <dbReference type="SAM" id="Phobius"/>
    </source>
</evidence>
<dbReference type="OrthoDB" id="9809340at2"/>
<dbReference type="InterPro" id="IPR045035">
    <property type="entry name" value="YSL-like"/>
</dbReference>
<dbReference type="RefSeq" id="WP_151050610.1">
    <property type="nucleotide sequence ID" value="NZ_CP031700.1"/>
</dbReference>
<feature type="transmembrane region" description="Helical" evidence="6">
    <location>
        <begin position="566"/>
        <end position="589"/>
    </location>
</feature>
<dbReference type="PANTHER" id="PTHR31645:SF0">
    <property type="entry name" value="OLIGOPEPTIDE TRANSPORTER YGL114W-RELATED"/>
    <property type="match status" value="1"/>
</dbReference>
<name>A0A5J6PT14_9NEIS</name>
<evidence type="ECO:0000313" key="8">
    <source>
        <dbReference type="Proteomes" id="UP000325713"/>
    </source>
</evidence>
<evidence type="ECO:0000256" key="3">
    <source>
        <dbReference type="ARBA" id="ARBA00022692"/>
    </source>
</evidence>
<dbReference type="Pfam" id="PF03169">
    <property type="entry name" value="OPT"/>
    <property type="match status" value="1"/>
</dbReference>
<feature type="transmembrane region" description="Helical" evidence="6">
    <location>
        <begin position="171"/>
        <end position="192"/>
    </location>
</feature>
<feature type="transmembrane region" description="Helical" evidence="6">
    <location>
        <begin position="528"/>
        <end position="546"/>
    </location>
</feature>
<keyword evidence="8" id="KW-1185">Reference proteome</keyword>
<dbReference type="EMBL" id="CP031700">
    <property type="protein sequence ID" value="QEY25868.1"/>
    <property type="molecule type" value="Genomic_DNA"/>
</dbReference>
<evidence type="ECO:0000256" key="2">
    <source>
        <dbReference type="ARBA" id="ARBA00022448"/>
    </source>
</evidence>
<feature type="transmembrane region" description="Helical" evidence="6">
    <location>
        <begin position="324"/>
        <end position="343"/>
    </location>
</feature>
<feature type="transmembrane region" description="Helical" evidence="6">
    <location>
        <begin position="21"/>
        <end position="39"/>
    </location>
</feature>
<feature type="transmembrane region" description="Helical" evidence="6">
    <location>
        <begin position="389"/>
        <end position="407"/>
    </location>
</feature>
<feature type="transmembrane region" description="Helical" evidence="6">
    <location>
        <begin position="463"/>
        <end position="484"/>
    </location>
</feature>
<feature type="transmembrane region" description="Helical" evidence="6">
    <location>
        <begin position="204"/>
        <end position="223"/>
    </location>
</feature>
<dbReference type="NCBIfam" id="TIGR00733">
    <property type="entry name" value="OPT family oligopeptide transporter"/>
    <property type="match status" value="1"/>
</dbReference>
<dbReference type="KEGG" id="nzl:D0T92_04510"/>
<dbReference type="Proteomes" id="UP000325713">
    <property type="component" value="Chromosome"/>
</dbReference>
<gene>
    <name evidence="7" type="ORF">D0T92_04510</name>
</gene>
<dbReference type="PANTHER" id="PTHR31645">
    <property type="entry name" value="OLIGOPEPTIDE TRANSPORTER YGL114W-RELATED"/>
    <property type="match status" value="1"/>
</dbReference>
<reference evidence="7 8" key="1">
    <citation type="submission" date="2018-08" db="EMBL/GenBank/DDBJ databases">
        <title>Neisseria zalophi ATCC BAA-2455 complete genome.</title>
        <authorList>
            <person name="Veseli I.A."/>
            <person name="Buttler R."/>
            <person name="Mascarenhas dos Santos A.C."/>
            <person name="Pombert J.-F."/>
        </authorList>
    </citation>
    <scope>NUCLEOTIDE SEQUENCE [LARGE SCALE GENOMIC DNA]</scope>
    <source>
        <strain evidence="7 8">ATCC BAA-2455</strain>
    </source>
</reference>
<sequence>MSITSKHHDPYAGYRELTLRGMILGALITVIFTASNVYLGLKVGLTFASSIPAAVISMAVLKFAKDSNILENNMVQTQASAAGTLSTIIFVLPGLLMAGYWSGFPFWQTTLLCMAGGILGVIFTIPLRYAMVVKSDLPYPEGVAAAEILKVGSGEHDDETIGNHESGIKEIAAGGILAGLMSFFSNGLRVIADSASYWFKSGNAIFQLPMGFSLALLGAGYLVGLTGGIAILIGIFIAWGVAVPYFSATAPQPADMEMVAYAMDLWQTKVRFIGAGTIGIAAVWTLILLFKPMMEGMRLSFQTFSGKAEASEHRVEQDLSPKSMILWVLGMMLILAFSFYHFIENAGISSGLAWLLVIVCTLLTSIIGFLVAAACGYMAGLVGSSSSPISGIGIVSILTISIVLLLIGESSGLFADEGSRQFMLALALFCGSAVISVASISNDNLQDLKTGYLVHATPWRQQVALIIGCVVGAVVIAPVLEILYQAYGFTGAMPREGMDAAQALAAPQATLMTTIAQGIFAHNLQWTYIFTGVAIGIALIIVDWLLKKSSASKFSLPVLAVGMGIYLPPSINMPIIIGAVLAAVLKSIVRKRYPSDTERRLKQADRTGTLLAAGLIVGESLIGVIMAFIIAASVTSGGSDAPLALNLENWHTTASWLGLAVFIVGMLIVAKRVLASIR</sequence>
<proteinExistence type="predicted"/>
<feature type="transmembrane region" description="Helical" evidence="6">
    <location>
        <begin position="82"/>
        <end position="101"/>
    </location>
</feature>
<dbReference type="AlphaFoldDB" id="A0A5J6PT14"/>
<dbReference type="InterPro" id="IPR004814">
    <property type="entry name" value="Oligopep_transpt"/>
</dbReference>
<feature type="transmembrane region" description="Helical" evidence="6">
    <location>
        <begin position="422"/>
        <end position="442"/>
    </location>
</feature>
<comment type="subcellular location">
    <subcellularLocation>
        <location evidence="1">Membrane</location>
        <topology evidence="1">Multi-pass membrane protein</topology>
    </subcellularLocation>
</comment>